<comment type="catalytic activity">
    <reaction evidence="4">
        <text>N(1)-(5-phospho-beta-D-ribosyl)glycinamide + (6R)-10-formyltetrahydrofolate = N(2)-formyl-N(1)-(5-phospho-beta-D-ribosyl)glycinamide + (6S)-5,6,7,8-tetrahydrofolate + H(+)</text>
        <dbReference type="Rhea" id="RHEA:15053"/>
        <dbReference type="ChEBI" id="CHEBI:15378"/>
        <dbReference type="ChEBI" id="CHEBI:57453"/>
        <dbReference type="ChEBI" id="CHEBI:143788"/>
        <dbReference type="ChEBI" id="CHEBI:147286"/>
        <dbReference type="ChEBI" id="CHEBI:195366"/>
        <dbReference type="EC" id="2.1.2.2"/>
    </reaction>
</comment>
<dbReference type="EC" id="2.1.2.2" evidence="4"/>
<protein>
    <recommendedName>
        <fullName evidence="4">Phosphoribosylglycinamide formyltransferase</fullName>
        <ecNumber evidence="4">2.1.2.2</ecNumber>
    </recommendedName>
    <alternativeName>
        <fullName evidence="4">5'-phosphoribosylglycinamide transformylase</fullName>
    </alternativeName>
    <alternativeName>
        <fullName evidence="4">GAR transformylase</fullName>
        <shortName evidence="4">GART</shortName>
    </alternativeName>
</protein>
<feature type="domain" description="Formyl transferase N-terminal" evidence="5">
    <location>
        <begin position="12"/>
        <end position="187"/>
    </location>
</feature>
<name>A0A1Z5IKW0_9LACO</name>
<dbReference type="Pfam" id="PF00551">
    <property type="entry name" value="Formyl_trans_N"/>
    <property type="match status" value="1"/>
</dbReference>
<feature type="binding site" evidence="4">
    <location>
        <begin position="21"/>
        <end position="23"/>
    </location>
    <ligand>
        <name>N(1)-(5-phospho-beta-D-ribosyl)glycinamide</name>
        <dbReference type="ChEBI" id="CHEBI:143788"/>
    </ligand>
</feature>
<evidence type="ECO:0000256" key="2">
    <source>
        <dbReference type="ARBA" id="ARBA00022679"/>
    </source>
</evidence>
<keyword evidence="3 4" id="KW-0658">Purine biosynthesis</keyword>
<reference evidence="6 7" key="1">
    <citation type="submission" date="2015-11" db="EMBL/GenBank/DDBJ databases">
        <title>Draft genome sequences of new species of the genus Lactobacillus isolated from orchardgrass silage.</title>
        <authorList>
            <person name="Tohno M."/>
            <person name="Tanizawa Y."/>
            <person name="Arita M."/>
        </authorList>
    </citation>
    <scope>NUCLEOTIDE SEQUENCE [LARGE SCALE GENOMIC DNA]</scope>
    <source>
        <strain evidence="6 7">IWT140</strain>
    </source>
</reference>
<dbReference type="Gene3D" id="3.40.50.170">
    <property type="entry name" value="Formyl transferase, N-terminal domain"/>
    <property type="match status" value="1"/>
</dbReference>
<dbReference type="EMBL" id="BCMH01000001">
    <property type="protein sequence ID" value="GAX02414.1"/>
    <property type="molecule type" value="Genomic_DNA"/>
</dbReference>
<evidence type="ECO:0000313" key="6">
    <source>
        <dbReference type="EMBL" id="GAX02414.1"/>
    </source>
</evidence>
<dbReference type="AlphaFoldDB" id="A0A1Z5IKW0"/>
<dbReference type="HAMAP" id="MF_01930">
    <property type="entry name" value="PurN"/>
    <property type="match status" value="1"/>
</dbReference>
<feature type="active site" description="Proton donor" evidence="4">
    <location>
        <position position="114"/>
    </location>
</feature>
<gene>
    <name evidence="4 6" type="primary">purN</name>
    <name evidence="6" type="ORF">IWT140_00009</name>
</gene>
<sequence length="196" mass="21480">MNSQSSIKNEPRIAVFASGNGTNFEALINADLPAKICVLVCDHADVPVLQRAKKHQVPVILSLPKKGVSKAIREQKLLQDLAPYHVTDLVLAGYMRIVGPTLLNAFPRRIVNIHPALLPSFPGRHGIEDAYQAGVKVTGVTIHYVDGGVDTGEVIAQEAVYRSEEDTLATLEAKIHQVEHRLYPKTVRQLIKKGVL</sequence>
<dbReference type="SUPFAM" id="SSF53328">
    <property type="entry name" value="Formyltransferase"/>
    <property type="match status" value="1"/>
</dbReference>
<dbReference type="InterPro" id="IPR036477">
    <property type="entry name" value="Formyl_transf_N_sf"/>
</dbReference>
<dbReference type="PANTHER" id="PTHR43369:SF2">
    <property type="entry name" value="PHOSPHORIBOSYLGLYCINAMIDE FORMYLTRANSFERASE"/>
    <property type="match status" value="1"/>
</dbReference>
<dbReference type="InterPro" id="IPR004607">
    <property type="entry name" value="GART"/>
</dbReference>
<dbReference type="RefSeq" id="WP_225356601.1">
    <property type="nucleotide sequence ID" value="NZ_BCMH01000001.1"/>
</dbReference>
<dbReference type="Proteomes" id="UP000198430">
    <property type="component" value="Unassembled WGS sequence"/>
</dbReference>
<keyword evidence="2 4" id="KW-0808">Transferase</keyword>
<feature type="binding site" evidence="4">
    <location>
        <position position="112"/>
    </location>
    <ligand>
        <name>(6R)-10-formyltetrahydrofolate</name>
        <dbReference type="ChEBI" id="CHEBI:195366"/>
    </ligand>
</feature>
<evidence type="ECO:0000313" key="7">
    <source>
        <dbReference type="Proteomes" id="UP000198430"/>
    </source>
</evidence>
<comment type="similarity">
    <text evidence="4">Belongs to the GART family.</text>
</comment>
<comment type="caution">
    <text evidence="6">The sequence shown here is derived from an EMBL/GenBank/DDBJ whole genome shotgun (WGS) entry which is preliminary data.</text>
</comment>
<dbReference type="GO" id="GO:0004644">
    <property type="term" value="F:phosphoribosylglycinamide formyltransferase activity"/>
    <property type="evidence" value="ECO:0007669"/>
    <property type="project" value="UniProtKB-UniRule"/>
</dbReference>
<comment type="function">
    <text evidence="4">Catalyzes the transfer of a formyl group from 10-formyltetrahydrofolate to 5-phospho-ribosyl-glycinamide (GAR), producing 5-phospho-ribosyl-N-formylglycinamide (FGAR) and tetrahydrofolate.</text>
</comment>
<dbReference type="NCBIfam" id="TIGR00639">
    <property type="entry name" value="PurN"/>
    <property type="match status" value="1"/>
</dbReference>
<proteinExistence type="inferred from homology"/>
<dbReference type="InterPro" id="IPR002376">
    <property type="entry name" value="Formyl_transf_N"/>
</dbReference>
<organism evidence="6 7">
    <name type="scientific">Secundilactobacillus pentosiphilus</name>
    <dbReference type="NCBI Taxonomy" id="1714682"/>
    <lineage>
        <taxon>Bacteria</taxon>
        <taxon>Bacillati</taxon>
        <taxon>Bacillota</taxon>
        <taxon>Bacilli</taxon>
        <taxon>Lactobacillales</taxon>
        <taxon>Lactobacillaceae</taxon>
        <taxon>Secundilactobacillus</taxon>
    </lineage>
</organism>
<keyword evidence="7" id="KW-1185">Reference proteome</keyword>
<evidence type="ECO:0000256" key="4">
    <source>
        <dbReference type="HAMAP-Rule" id="MF_01930"/>
    </source>
</evidence>
<evidence type="ECO:0000259" key="5">
    <source>
        <dbReference type="Pfam" id="PF00551"/>
    </source>
</evidence>
<dbReference type="GO" id="GO:0006189">
    <property type="term" value="P:'de novo' IMP biosynthetic process"/>
    <property type="evidence" value="ECO:0007669"/>
    <property type="project" value="UniProtKB-UniRule"/>
</dbReference>
<dbReference type="CDD" id="cd08645">
    <property type="entry name" value="FMT_core_GART"/>
    <property type="match status" value="1"/>
</dbReference>
<evidence type="ECO:0000256" key="1">
    <source>
        <dbReference type="ARBA" id="ARBA00005054"/>
    </source>
</evidence>
<feature type="binding site" evidence="4">
    <location>
        <begin position="95"/>
        <end position="98"/>
    </location>
    <ligand>
        <name>(6R)-10-formyltetrahydrofolate</name>
        <dbReference type="ChEBI" id="CHEBI:195366"/>
    </ligand>
</feature>
<dbReference type="UniPathway" id="UPA00074">
    <property type="reaction ID" value="UER00126"/>
</dbReference>
<comment type="pathway">
    <text evidence="1 4">Purine metabolism; IMP biosynthesis via de novo pathway; N(2)-formyl-N(1)-(5-phospho-D-ribosyl)glycinamide from N(1)-(5-phospho-D-ribosyl)glycinamide (10-formyl THF route): step 1/1.</text>
</comment>
<feature type="site" description="Raises pKa of active site His" evidence="4">
    <location>
        <position position="150"/>
    </location>
</feature>
<evidence type="ECO:0000256" key="3">
    <source>
        <dbReference type="ARBA" id="ARBA00022755"/>
    </source>
</evidence>
<accession>A0A1Z5IKW0</accession>
<feature type="binding site" evidence="4">
    <location>
        <position position="73"/>
    </location>
    <ligand>
        <name>(6R)-10-formyltetrahydrofolate</name>
        <dbReference type="ChEBI" id="CHEBI:195366"/>
    </ligand>
</feature>
<dbReference type="GO" id="GO:0005829">
    <property type="term" value="C:cytosol"/>
    <property type="evidence" value="ECO:0007669"/>
    <property type="project" value="TreeGrafter"/>
</dbReference>
<dbReference type="PANTHER" id="PTHR43369">
    <property type="entry name" value="PHOSPHORIBOSYLGLYCINAMIDE FORMYLTRANSFERASE"/>
    <property type="match status" value="1"/>
</dbReference>